<dbReference type="Proteomes" id="UP001162992">
    <property type="component" value="Chromosome 10"/>
</dbReference>
<protein>
    <submittedName>
        <fullName evidence="1">Uncharacterized protein</fullName>
    </submittedName>
</protein>
<reference evidence="2" key="1">
    <citation type="journal article" date="2024" name="Proc. Natl. Acad. Sci. U.S.A.">
        <title>Extraordinary preservation of gene collinearity over three hundred million years revealed in homosporous lycophytes.</title>
        <authorList>
            <person name="Li C."/>
            <person name="Wickell D."/>
            <person name="Kuo L.Y."/>
            <person name="Chen X."/>
            <person name="Nie B."/>
            <person name="Liao X."/>
            <person name="Peng D."/>
            <person name="Ji J."/>
            <person name="Jenkins J."/>
            <person name="Williams M."/>
            <person name="Shu S."/>
            <person name="Plott C."/>
            <person name="Barry K."/>
            <person name="Rajasekar S."/>
            <person name="Grimwood J."/>
            <person name="Han X."/>
            <person name="Sun S."/>
            <person name="Hou Z."/>
            <person name="He W."/>
            <person name="Dai G."/>
            <person name="Sun C."/>
            <person name="Schmutz J."/>
            <person name="Leebens-Mack J.H."/>
            <person name="Li F.W."/>
            <person name="Wang L."/>
        </authorList>
    </citation>
    <scope>NUCLEOTIDE SEQUENCE [LARGE SCALE GENOMIC DNA]</scope>
    <source>
        <strain evidence="2">cv. PW_Plant_1</strain>
    </source>
</reference>
<name>A0ACC2CFI1_DIPCM</name>
<organism evidence="1 2">
    <name type="scientific">Diphasiastrum complanatum</name>
    <name type="common">Issler's clubmoss</name>
    <name type="synonym">Lycopodium complanatum</name>
    <dbReference type="NCBI Taxonomy" id="34168"/>
    <lineage>
        <taxon>Eukaryota</taxon>
        <taxon>Viridiplantae</taxon>
        <taxon>Streptophyta</taxon>
        <taxon>Embryophyta</taxon>
        <taxon>Tracheophyta</taxon>
        <taxon>Lycopodiopsida</taxon>
        <taxon>Lycopodiales</taxon>
        <taxon>Lycopodiaceae</taxon>
        <taxon>Lycopodioideae</taxon>
        <taxon>Diphasiastrum</taxon>
    </lineage>
</organism>
<evidence type="ECO:0000313" key="1">
    <source>
        <dbReference type="EMBL" id="KAJ7540639.1"/>
    </source>
</evidence>
<gene>
    <name evidence="1" type="ORF">O6H91_10G024000</name>
</gene>
<dbReference type="EMBL" id="CM055101">
    <property type="protein sequence ID" value="KAJ7540639.1"/>
    <property type="molecule type" value="Genomic_DNA"/>
</dbReference>
<accession>A0ACC2CFI1</accession>
<proteinExistence type="predicted"/>
<sequence>MYLNSHAEKVKPPTMPAPWLSWTKSLACKSDKEQIHEPKCLIPQPKASLHQSGLHHSRLLQGRAAHRSSCSWRLSGLKDVVQGNTKVVHKSTSESPLSRDSLASIDQEFIPDALLADSNEEFRFATLSSLSSLKPGTPRPPTPSFASMKPTPLRKLAGCNRFSVNSETMESTILCKDTNCGPGSQSRLPRTACSKGGRCHSKREAAVNHIVRRAVTELSAGDSSRNIVEIIFRTSWLKKESPLYRIERILKVHNTQRTLSRFEEYRDMVKSKANNMIKKHARCIADGNELLRFYGCTIECSLGSYGSTSLCTISSCMICRIIRSGFFSNNSGAYEAIQTAATSGKAHLSITREDEDYPGQVVRHAMLVCRVIAGRMHKGSAGNMEELGLPDGYDSFAGEVGRHSNVEKLCVFNPRAVLPCFVVIYTC</sequence>
<evidence type="ECO:0000313" key="2">
    <source>
        <dbReference type="Proteomes" id="UP001162992"/>
    </source>
</evidence>
<comment type="caution">
    <text evidence="1">The sequence shown here is derived from an EMBL/GenBank/DDBJ whole genome shotgun (WGS) entry which is preliminary data.</text>
</comment>
<keyword evidence="2" id="KW-1185">Reference proteome</keyword>